<gene>
    <name evidence="2" type="ordered locus">IALB_1956</name>
</gene>
<sequence>MKIKLNQKQKVTLYIGLFLIAASLVVWIGFGAEIFTKTQVLVEKTDDLFGTTYKEFENKFVLGLDYTAAFSFAVLLITSIIIFFQRTNKEKEL</sequence>
<feature type="transmembrane region" description="Helical" evidence="1">
    <location>
        <begin position="12"/>
        <end position="30"/>
    </location>
</feature>
<keyword evidence="1" id="KW-0812">Transmembrane</keyword>
<dbReference type="HOGENOM" id="CLU_2409322_0_0_10"/>
<keyword evidence="1" id="KW-1133">Transmembrane helix</keyword>
<reference evidence="2 3" key="1">
    <citation type="journal article" date="2012" name="Front. Microbiol.">
        <title>Complete genome of Ignavibacterium album, a metabolically versatile, flagellated, facultative anaerobe from the phylum Chlorobi.</title>
        <authorList>
            <person name="Liu Z."/>
            <person name="Frigaard N.-U."/>
            <person name="Vogl K."/>
            <person name="Iino T."/>
            <person name="Ohkuma M."/>
            <person name="Overmann J."/>
            <person name="Bryant D.A."/>
        </authorList>
    </citation>
    <scope>NUCLEOTIDE SEQUENCE [LARGE SCALE GENOMIC DNA]</scope>
    <source>
        <strain evidence="3">DSM 19864 / JCM 16511 / NBRC 101810 / Mat9-16</strain>
    </source>
</reference>
<dbReference type="Proteomes" id="UP000007394">
    <property type="component" value="Chromosome"/>
</dbReference>
<accession>I0AL05</accession>
<dbReference type="AlphaFoldDB" id="I0AL05"/>
<dbReference type="EMBL" id="CP003418">
    <property type="protein sequence ID" value="AFH49662.1"/>
    <property type="molecule type" value="Genomic_DNA"/>
</dbReference>
<name>I0AL05_IGNAJ</name>
<evidence type="ECO:0000256" key="1">
    <source>
        <dbReference type="SAM" id="Phobius"/>
    </source>
</evidence>
<keyword evidence="3" id="KW-1185">Reference proteome</keyword>
<protein>
    <submittedName>
        <fullName evidence="2">Uncharacterized protein</fullName>
    </submittedName>
</protein>
<feature type="transmembrane region" description="Helical" evidence="1">
    <location>
        <begin position="66"/>
        <end position="84"/>
    </location>
</feature>
<dbReference type="RefSeq" id="WP_014560811.1">
    <property type="nucleotide sequence ID" value="NC_017464.1"/>
</dbReference>
<evidence type="ECO:0000313" key="2">
    <source>
        <dbReference type="EMBL" id="AFH49662.1"/>
    </source>
</evidence>
<organism evidence="2 3">
    <name type="scientific">Ignavibacterium album (strain DSM 19864 / JCM 16511 / NBRC 101810 / Mat9-16)</name>
    <dbReference type="NCBI Taxonomy" id="945713"/>
    <lineage>
        <taxon>Bacteria</taxon>
        <taxon>Pseudomonadati</taxon>
        <taxon>Ignavibacteriota</taxon>
        <taxon>Ignavibacteria</taxon>
        <taxon>Ignavibacteriales</taxon>
        <taxon>Ignavibacteriaceae</taxon>
        <taxon>Ignavibacterium</taxon>
    </lineage>
</organism>
<keyword evidence="1" id="KW-0472">Membrane</keyword>
<dbReference type="KEGG" id="ial:IALB_1956"/>
<evidence type="ECO:0000313" key="3">
    <source>
        <dbReference type="Proteomes" id="UP000007394"/>
    </source>
</evidence>
<proteinExistence type="predicted"/>
<dbReference type="OrthoDB" id="9924014at2"/>
<dbReference type="STRING" id="945713.IALB_1956"/>